<gene>
    <name evidence="2" type="ORF">GCM10009754_82770</name>
</gene>
<comment type="caution">
    <text evidence="2">The sequence shown here is derived from an EMBL/GenBank/DDBJ whole genome shotgun (WGS) entry which is preliminary data.</text>
</comment>
<evidence type="ECO:0000256" key="1">
    <source>
        <dbReference type="SAM" id="Phobius"/>
    </source>
</evidence>
<dbReference type="EMBL" id="BAAANN010000060">
    <property type="protein sequence ID" value="GAA1991555.1"/>
    <property type="molecule type" value="Genomic_DNA"/>
</dbReference>
<dbReference type="RefSeq" id="WP_344431352.1">
    <property type="nucleotide sequence ID" value="NZ_BAAANN010000060.1"/>
</dbReference>
<keyword evidence="3" id="KW-1185">Reference proteome</keyword>
<protein>
    <recommendedName>
        <fullName evidence="4">DUF2530 domain-containing protein</fullName>
    </recommendedName>
</protein>
<keyword evidence="1" id="KW-1133">Transmembrane helix</keyword>
<evidence type="ECO:0008006" key="4">
    <source>
        <dbReference type="Google" id="ProtNLM"/>
    </source>
</evidence>
<reference evidence="3" key="1">
    <citation type="journal article" date="2019" name="Int. J. Syst. Evol. Microbiol.">
        <title>The Global Catalogue of Microorganisms (GCM) 10K type strain sequencing project: providing services to taxonomists for standard genome sequencing and annotation.</title>
        <authorList>
            <consortium name="The Broad Institute Genomics Platform"/>
            <consortium name="The Broad Institute Genome Sequencing Center for Infectious Disease"/>
            <person name="Wu L."/>
            <person name="Ma J."/>
        </authorList>
    </citation>
    <scope>NUCLEOTIDE SEQUENCE [LARGE SCALE GENOMIC DNA]</scope>
    <source>
        <strain evidence="3">JCM 14545</strain>
    </source>
</reference>
<sequence>MSTSSFTPVRVTARSPRMARACRVITGIWLGATAVQFVVWLLGCVIGLTFVAPFWLWSAFVGGAVVAALRWTVAVDGRDGR</sequence>
<proteinExistence type="predicted"/>
<feature type="transmembrane region" description="Helical" evidence="1">
    <location>
        <begin position="21"/>
        <end position="48"/>
    </location>
</feature>
<evidence type="ECO:0000313" key="3">
    <source>
        <dbReference type="Proteomes" id="UP001501116"/>
    </source>
</evidence>
<organism evidence="2 3">
    <name type="scientific">Amycolatopsis minnesotensis</name>
    <dbReference type="NCBI Taxonomy" id="337894"/>
    <lineage>
        <taxon>Bacteria</taxon>
        <taxon>Bacillati</taxon>
        <taxon>Actinomycetota</taxon>
        <taxon>Actinomycetes</taxon>
        <taxon>Pseudonocardiales</taxon>
        <taxon>Pseudonocardiaceae</taxon>
        <taxon>Amycolatopsis</taxon>
    </lineage>
</organism>
<keyword evidence="1" id="KW-0472">Membrane</keyword>
<dbReference type="Proteomes" id="UP001501116">
    <property type="component" value="Unassembled WGS sequence"/>
</dbReference>
<feature type="transmembrane region" description="Helical" evidence="1">
    <location>
        <begin position="54"/>
        <end position="73"/>
    </location>
</feature>
<keyword evidence="1" id="KW-0812">Transmembrane</keyword>
<evidence type="ECO:0000313" key="2">
    <source>
        <dbReference type="EMBL" id="GAA1991555.1"/>
    </source>
</evidence>
<accession>A0ABP5E5M3</accession>
<name>A0ABP5E5M3_9PSEU</name>